<evidence type="ECO:0000256" key="3">
    <source>
        <dbReference type="ARBA" id="ARBA00022989"/>
    </source>
</evidence>
<keyword evidence="4 5" id="KW-0472">Membrane</keyword>
<accession>A0ABV7PW35</accession>
<dbReference type="Pfam" id="PF13564">
    <property type="entry name" value="DoxX_2"/>
    <property type="match status" value="1"/>
</dbReference>
<feature type="transmembrane region" description="Helical" evidence="5">
    <location>
        <begin position="30"/>
        <end position="53"/>
    </location>
</feature>
<reference evidence="7" key="1">
    <citation type="journal article" date="2019" name="Int. J. Syst. Evol. Microbiol.">
        <title>The Global Catalogue of Microorganisms (GCM) 10K type strain sequencing project: providing services to taxonomists for standard genome sequencing and annotation.</title>
        <authorList>
            <consortium name="The Broad Institute Genomics Platform"/>
            <consortium name="The Broad Institute Genome Sequencing Center for Infectious Disease"/>
            <person name="Wu L."/>
            <person name="Ma J."/>
        </authorList>
    </citation>
    <scope>NUCLEOTIDE SEQUENCE [LARGE SCALE GENOMIC DNA]</scope>
    <source>
        <strain evidence="7">CGMCC 4.7396</strain>
    </source>
</reference>
<proteinExistence type="predicted"/>
<evidence type="ECO:0000313" key="7">
    <source>
        <dbReference type="Proteomes" id="UP001595712"/>
    </source>
</evidence>
<comment type="caution">
    <text evidence="6">The sequence shown here is derived from an EMBL/GenBank/DDBJ whole genome shotgun (WGS) entry which is preliminary data.</text>
</comment>
<evidence type="ECO:0000256" key="2">
    <source>
        <dbReference type="ARBA" id="ARBA00022692"/>
    </source>
</evidence>
<feature type="transmembrane region" description="Helical" evidence="5">
    <location>
        <begin position="73"/>
        <end position="92"/>
    </location>
</feature>
<feature type="transmembrane region" description="Helical" evidence="5">
    <location>
        <begin position="123"/>
        <end position="142"/>
    </location>
</feature>
<evidence type="ECO:0000256" key="1">
    <source>
        <dbReference type="ARBA" id="ARBA00004141"/>
    </source>
</evidence>
<dbReference type="EMBL" id="JBHRWO010000004">
    <property type="protein sequence ID" value="MFC3491468.1"/>
    <property type="molecule type" value="Genomic_DNA"/>
</dbReference>
<keyword evidence="2 5" id="KW-0812">Transmembrane</keyword>
<sequence length="144" mass="15854">MYWTPFPGRPRLEPIRWNGRRALTGKPRTMVIALVTVTLVNVLFNAIESVANFMKAEWVKRNSHAVGVPDSQLPFLGFVKGAAAVGLVVGLFWRPLGIAAGVGLVVFFVLATALHIRNRVFHNFYGPLVFLGLSIAVLWLMIAA</sequence>
<dbReference type="RefSeq" id="WP_387970316.1">
    <property type="nucleotide sequence ID" value="NZ_JBHRWO010000004.1"/>
</dbReference>
<gene>
    <name evidence="6" type="ORF">ACFO8M_03075</name>
</gene>
<feature type="transmembrane region" description="Helical" evidence="5">
    <location>
        <begin position="98"/>
        <end position="116"/>
    </location>
</feature>
<protein>
    <submittedName>
        <fullName evidence="6">DoxX family protein</fullName>
    </submittedName>
</protein>
<comment type="subcellular location">
    <subcellularLocation>
        <location evidence="1">Membrane</location>
        <topology evidence="1">Multi-pass membrane protein</topology>
    </subcellularLocation>
</comment>
<keyword evidence="3 5" id="KW-1133">Transmembrane helix</keyword>
<keyword evidence="7" id="KW-1185">Reference proteome</keyword>
<dbReference type="InterPro" id="IPR032808">
    <property type="entry name" value="DoxX"/>
</dbReference>
<evidence type="ECO:0000313" key="6">
    <source>
        <dbReference type="EMBL" id="MFC3491468.1"/>
    </source>
</evidence>
<organism evidence="6 7">
    <name type="scientific">Glycomyces rhizosphaerae</name>
    <dbReference type="NCBI Taxonomy" id="2054422"/>
    <lineage>
        <taxon>Bacteria</taxon>
        <taxon>Bacillati</taxon>
        <taxon>Actinomycetota</taxon>
        <taxon>Actinomycetes</taxon>
        <taxon>Glycomycetales</taxon>
        <taxon>Glycomycetaceae</taxon>
        <taxon>Glycomyces</taxon>
    </lineage>
</organism>
<evidence type="ECO:0000256" key="4">
    <source>
        <dbReference type="ARBA" id="ARBA00023136"/>
    </source>
</evidence>
<evidence type="ECO:0000256" key="5">
    <source>
        <dbReference type="SAM" id="Phobius"/>
    </source>
</evidence>
<name>A0ABV7PW35_9ACTN</name>
<dbReference type="Proteomes" id="UP001595712">
    <property type="component" value="Unassembled WGS sequence"/>
</dbReference>